<gene>
    <name evidence="2" type="ORF">H8B04_10065</name>
</gene>
<sequence>MSIKRIVIGFALLSVAGLIGLIYKLYNPMLYNFFPPCPIKHVTGFDCPTCGTQRAAHLLLNGEFKAAFYQNPLIFLFTPYILFWIYLKLIKNPTAKELKLYDKLYGNKALKVVVIIVVIFTIWRNIF</sequence>
<evidence type="ECO:0000313" key="3">
    <source>
        <dbReference type="Proteomes" id="UP000651271"/>
    </source>
</evidence>
<dbReference type="Pfam" id="PF10825">
    <property type="entry name" value="DUF2752"/>
    <property type="match status" value="1"/>
</dbReference>
<dbReference type="InterPro" id="IPR021215">
    <property type="entry name" value="DUF2752"/>
</dbReference>
<name>A0ABR7YF39_9SPHI</name>
<feature type="transmembrane region" description="Helical" evidence="1">
    <location>
        <begin position="7"/>
        <end position="26"/>
    </location>
</feature>
<evidence type="ECO:0000313" key="2">
    <source>
        <dbReference type="EMBL" id="MBD1429914.1"/>
    </source>
</evidence>
<comment type="caution">
    <text evidence="2">The sequence shown here is derived from an EMBL/GenBank/DDBJ whole genome shotgun (WGS) entry which is preliminary data.</text>
</comment>
<dbReference type="Proteomes" id="UP000651271">
    <property type="component" value="Unassembled WGS sequence"/>
</dbReference>
<evidence type="ECO:0000256" key="1">
    <source>
        <dbReference type="SAM" id="Phobius"/>
    </source>
</evidence>
<proteinExistence type="predicted"/>
<feature type="transmembrane region" description="Helical" evidence="1">
    <location>
        <begin position="68"/>
        <end position="87"/>
    </location>
</feature>
<keyword evidence="1" id="KW-0472">Membrane</keyword>
<keyword evidence="3" id="KW-1185">Reference proteome</keyword>
<accession>A0ABR7YF39</accession>
<keyword evidence="1" id="KW-0812">Transmembrane</keyword>
<dbReference type="EMBL" id="JACOIJ010000017">
    <property type="protein sequence ID" value="MBD1429914.1"/>
    <property type="molecule type" value="Genomic_DNA"/>
</dbReference>
<reference evidence="2 3" key="1">
    <citation type="submission" date="2020-08" db="EMBL/GenBank/DDBJ databases">
        <title>Sphingobacterium sp. DN04309 isolated from aquaculture water.</title>
        <authorList>
            <person name="Zhang M."/>
        </authorList>
    </citation>
    <scope>NUCLEOTIDE SEQUENCE [LARGE SCALE GENOMIC DNA]</scope>
    <source>
        <strain evidence="2 3">DN04309</strain>
    </source>
</reference>
<organism evidence="2 3">
    <name type="scientific">Sphingobacterium litopenaei</name>
    <dbReference type="NCBI Taxonomy" id="2763500"/>
    <lineage>
        <taxon>Bacteria</taxon>
        <taxon>Pseudomonadati</taxon>
        <taxon>Bacteroidota</taxon>
        <taxon>Sphingobacteriia</taxon>
        <taxon>Sphingobacteriales</taxon>
        <taxon>Sphingobacteriaceae</taxon>
        <taxon>Sphingobacterium</taxon>
    </lineage>
</organism>
<protein>
    <submittedName>
        <fullName evidence="2">DUF2752 domain-containing protein</fullName>
    </submittedName>
</protein>
<dbReference type="RefSeq" id="WP_190302279.1">
    <property type="nucleotide sequence ID" value="NZ_JACOIJ010000017.1"/>
</dbReference>
<keyword evidence="1" id="KW-1133">Transmembrane helix</keyword>
<feature type="transmembrane region" description="Helical" evidence="1">
    <location>
        <begin position="108"/>
        <end position="126"/>
    </location>
</feature>